<protein>
    <submittedName>
        <fullName evidence="1">Uncharacterized protein</fullName>
    </submittedName>
</protein>
<reference evidence="1" key="1">
    <citation type="submission" date="2019-08" db="EMBL/GenBank/DDBJ databases">
        <authorList>
            <person name="Kucharzyk K."/>
            <person name="Murdoch R.W."/>
            <person name="Higgins S."/>
            <person name="Loffler F."/>
        </authorList>
    </citation>
    <scope>NUCLEOTIDE SEQUENCE</scope>
</reference>
<dbReference type="EMBL" id="VSSQ01087189">
    <property type="protein sequence ID" value="MPN34254.1"/>
    <property type="molecule type" value="Genomic_DNA"/>
</dbReference>
<dbReference type="AlphaFoldDB" id="A0A645HDT3"/>
<organism evidence="1">
    <name type="scientific">bioreactor metagenome</name>
    <dbReference type="NCBI Taxonomy" id="1076179"/>
    <lineage>
        <taxon>unclassified sequences</taxon>
        <taxon>metagenomes</taxon>
        <taxon>ecological metagenomes</taxon>
    </lineage>
</organism>
<comment type="caution">
    <text evidence="1">The sequence shown here is derived from an EMBL/GenBank/DDBJ whole genome shotgun (WGS) entry which is preliminary data.</text>
</comment>
<name>A0A645HDT3_9ZZZZ</name>
<gene>
    <name evidence="1" type="ORF">SDC9_181747</name>
</gene>
<accession>A0A645HDT3</accession>
<proteinExistence type="predicted"/>
<dbReference type="PROSITE" id="PS51257">
    <property type="entry name" value="PROKAR_LIPOPROTEIN"/>
    <property type="match status" value="1"/>
</dbReference>
<evidence type="ECO:0000313" key="1">
    <source>
        <dbReference type="EMBL" id="MPN34254.1"/>
    </source>
</evidence>
<sequence>MEGINRYDRDEKTLETIVLYHSFGGGCVPGDERHPPDGFDFLSHRKDGFRPRAVFGDVFRLSAAGVARPVYRRLGGSLEQKVCDDWRGSFYRARGCRARRRRAQDGSSNLGGAWRPVSAQRRRGVSYTRDVCSHAATGTGGSTDQVRGL</sequence>